<dbReference type="GO" id="GO:0005576">
    <property type="term" value="C:extracellular region"/>
    <property type="evidence" value="ECO:0007669"/>
    <property type="project" value="UniProtKB-SubCell"/>
</dbReference>
<evidence type="ECO:0000313" key="17">
    <source>
        <dbReference type="EMBL" id="TID22567.1"/>
    </source>
</evidence>
<dbReference type="SUPFAM" id="SSF50630">
    <property type="entry name" value="Acid proteases"/>
    <property type="match status" value="1"/>
</dbReference>
<evidence type="ECO:0000259" key="16">
    <source>
        <dbReference type="PROSITE" id="PS51767"/>
    </source>
</evidence>
<dbReference type="InterPro" id="IPR001461">
    <property type="entry name" value="Aspartic_peptidase_A1"/>
</dbReference>
<dbReference type="PANTHER" id="PTHR47966">
    <property type="entry name" value="BETA-SITE APP-CLEAVING ENZYME, ISOFORM A-RELATED"/>
    <property type="match status" value="1"/>
</dbReference>
<name>A0A4T0WZ36_9ASCO</name>
<evidence type="ECO:0000256" key="15">
    <source>
        <dbReference type="SAM" id="SignalP"/>
    </source>
</evidence>
<keyword evidence="8 13" id="KW-0064">Aspartyl protease</keyword>
<dbReference type="OrthoDB" id="771136at2759"/>
<keyword evidence="6 13" id="KW-0645">Protease</keyword>
<evidence type="ECO:0000256" key="11">
    <source>
        <dbReference type="ARBA" id="ARBA00023157"/>
    </source>
</evidence>
<keyword evidence="9 13" id="KW-0378">Hydrolase</keyword>
<dbReference type="PROSITE" id="PS00141">
    <property type="entry name" value="ASP_PROTEASE"/>
    <property type="match status" value="2"/>
</dbReference>
<comment type="similarity">
    <text evidence="3 13">Belongs to the peptidase A1 family.</text>
</comment>
<feature type="region of interest" description="Disordered" evidence="14">
    <location>
        <begin position="528"/>
        <end position="549"/>
    </location>
</feature>
<dbReference type="PROSITE" id="PS51767">
    <property type="entry name" value="PEPTIDASE_A1"/>
    <property type="match status" value="1"/>
</dbReference>
<dbReference type="InterPro" id="IPR021109">
    <property type="entry name" value="Peptidase_aspartic_dom_sf"/>
</dbReference>
<organism evidence="17 18">
    <name type="scientific">Pichia inconspicua</name>
    <dbReference type="NCBI Taxonomy" id="52247"/>
    <lineage>
        <taxon>Eukaryota</taxon>
        <taxon>Fungi</taxon>
        <taxon>Dikarya</taxon>
        <taxon>Ascomycota</taxon>
        <taxon>Saccharomycotina</taxon>
        <taxon>Pichiomycetes</taxon>
        <taxon>Pichiales</taxon>
        <taxon>Pichiaceae</taxon>
        <taxon>Pichia</taxon>
    </lineage>
</organism>
<evidence type="ECO:0000256" key="4">
    <source>
        <dbReference type="ARBA" id="ARBA00013207"/>
    </source>
</evidence>
<evidence type="ECO:0000256" key="10">
    <source>
        <dbReference type="ARBA" id="ARBA00023145"/>
    </source>
</evidence>
<keyword evidence="18" id="KW-1185">Reference proteome</keyword>
<feature type="compositionally biased region" description="Polar residues" evidence="14">
    <location>
        <begin position="528"/>
        <end position="547"/>
    </location>
</feature>
<keyword evidence="11" id="KW-1015">Disulfide bond</keyword>
<keyword evidence="10" id="KW-0865">Zymogen</keyword>
<evidence type="ECO:0000256" key="7">
    <source>
        <dbReference type="ARBA" id="ARBA00022729"/>
    </source>
</evidence>
<dbReference type="CDD" id="cd05474">
    <property type="entry name" value="SAP_like"/>
    <property type="match status" value="1"/>
</dbReference>
<dbReference type="GO" id="GO:0004190">
    <property type="term" value="F:aspartic-type endopeptidase activity"/>
    <property type="evidence" value="ECO:0007669"/>
    <property type="project" value="UniProtKB-KW"/>
</dbReference>
<dbReference type="GO" id="GO:0006508">
    <property type="term" value="P:proteolysis"/>
    <property type="evidence" value="ECO:0007669"/>
    <property type="project" value="UniProtKB-KW"/>
</dbReference>
<evidence type="ECO:0000256" key="5">
    <source>
        <dbReference type="ARBA" id="ARBA00022525"/>
    </source>
</evidence>
<evidence type="ECO:0000256" key="13">
    <source>
        <dbReference type="RuleBase" id="RU000454"/>
    </source>
</evidence>
<comment type="catalytic activity">
    <reaction evidence="1">
        <text>Preferential cleavage at the carboxyl of hydrophobic amino acids, but fails to cleave 15-Leu-|-Tyr-16, 16-Tyr-|-Leu-17 and 24-Phe-|-Phe-25 of insulin B chain. Activates trypsinogen, and degrades keratin.</text>
        <dbReference type="EC" id="3.4.23.24"/>
    </reaction>
</comment>
<accession>A0A4T0WZ36</accession>
<dbReference type="Pfam" id="PF00026">
    <property type="entry name" value="Asp"/>
    <property type="match status" value="1"/>
</dbReference>
<protein>
    <recommendedName>
        <fullName evidence="4">candidapepsin</fullName>
        <ecNumber evidence="4">3.4.23.24</ecNumber>
    </recommendedName>
</protein>
<evidence type="ECO:0000256" key="12">
    <source>
        <dbReference type="PIRSR" id="PIRSR601461-1"/>
    </source>
</evidence>
<evidence type="ECO:0000256" key="2">
    <source>
        <dbReference type="ARBA" id="ARBA00004613"/>
    </source>
</evidence>
<dbReference type="InterPro" id="IPR033121">
    <property type="entry name" value="PEPTIDASE_A1"/>
</dbReference>
<comment type="subcellular location">
    <subcellularLocation>
        <location evidence="2">Secreted</location>
    </subcellularLocation>
</comment>
<feature type="chain" id="PRO_5020991916" description="candidapepsin" evidence="15">
    <location>
        <begin position="20"/>
        <end position="592"/>
    </location>
</feature>
<feature type="signal peptide" evidence="15">
    <location>
        <begin position="1"/>
        <end position="19"/>
    </location>
</feature>
<dbReference type="Gene3D" id="2.40.70.10">
    <property type="entry name" value="Acid Proteases"/>
    <property type="match status" value="2"/>
</dbReference>
<feature type="domain" description="Peptidase A1" evidence="16">
    <location>
        <begin position="85"/>
        <end position="471"/>
    </location>
</feature>
<dbReference type="AlphaFoldDB" id="A0A4T0WZ36"/>
<evidence type="ECO:0000256" key="3">
    <source>
        <dbReference type="ARBA" id="ARBA00007447"/>
    </source>
</evidence>
<evidence type="ECO:0000256" key="1">
    <source>
        <dbReference type="ARBA" id="ARBA00001675"/>
    </source>
</evidence>
<dbReference type="Proteomes" id="UP000307173">
    <property type="component" value="Unassembled WGS sequence"/>
</dbReference>
<dbReference type="PANTHER" id="PTHR47966:SF65">
    <property type="entry name" value="ASPARTIC-TYPE ENDOPEPTIDASE"/>
    <property type="match status" value="1"/>
</dbReference>
<evidence type="ECO:0000313" key="18">
    <source>
        <dbReference type="Proteomes" id="UP000307173"/>
    </source>
</evidence>
<dbReference type="PRINTS" id="PR00792">
    <property type="entry name" value="PEPSIN"/>
</dbReference>
<dbReference type="EMBL" id="SELW01000541">
    <property type="protein sequence ID" value="TID22567.1"/>
    <property type="molecule type" value="Genomic_DNA"/>
</dbReference>
<keyword evidence="5" id="KW-0964">Secreted</keyword>
<dbReference type="EC" id="3.4.23.24" evidence="4"/>
<dbReference type="STRING" id="52247.A0A4T0WZ36"/>
<gene>
    <name evidence="17" type="ORF">CANINC_003342</name>
</gene>
<evidence type="ECO:0000256" key="8">
    <source>
        <dbReference type="ARBA" id="ARBA00022750"/>
    </source>
</evidence>
<evidence type="ECO:0000256" key="14">
    <source>
        <dbReference type="SAM" id="MobiDB-lite"/>
    </source>
</evidence>
<dbReference type="InterPro" id="IPR033876">
    <property type="entry name" value="SAP-like"/>
</dbReference>
<feature type="active site" evidence="12">
    <location>
        <position position="103"/>
    </location>
</feature>
<reference evidence="17 18" key="1">
    <citation type="journal article" date="2019" name="Front. Genet.">
        <title>Whole-Genome Sequencing of the Opportunistic Yeast Pathogen Candida inconspicua Uncovers Its Hybrid Origin.</title>
        <authorList>
            <person name="Mixao V."/>
            <person name="Hansen A.P."/>
            <person name="Saus E."/>
            <person name="Boekhout T."/>
            <person name="Lass-Florl C."/>
            <person name="Gabaldon T."/>
        </authorList>
    </citation>
    <scope>NUCLEOTIDE SEQUENCE [LARGE SCALE GENOMIC DNA]</scope>
    <source>
        <strain evidence="17 18">CBS 180</strain>
    </source>
</reference>
<keyword evidence="7 15" id="KW-0732">Signal</keyword>
<proteinExistence type="inferred from homology"/>
<feature type="active site" evidence="12">
    <location>
        <position position="361"/>
    </location>
</feature>
<sequence>MKISQLIWSVFIGLSTTIASPLPLSGDTNDQEKYFKIQAQKLRGSTIHDAKVGAQPVGLIKRDVDPYNSNDEYLFMGLTNENTFYMSEIEIGTPPQKVGVLVDTGSSDLWVVATNNSYCESGTGGPLNKAIDRSSIVNWNDLPTHDNSTVDEAVNLISAQNKATSSSSLIDCSQYGTFTFQDSQTFVSNGTAFSITYADQTFARGTWAHDDVIINGANVTDLSFAVCDDADNAMGVFGIGLAGLETTYSGSSSLSSFFTRSQYKYENLPLKLKSLGIIDYVAYSVYLNNADAEFANILFGAVDTTKYTGDLVAFPIINSHKSQGYNEPIELEITLNSISLINNKDRQQATIASGAAPALLDTGTTLTYIPKSIHDTILELVNAQYSASIGYYIVRCSAVSDLSLNFNFQGFNVNIPFSDFLIQLTTTSGAVSQSCMVGLQPNSEDTFTLGDNFLRSVYMVADYEKLEIALGIADHTNSNNENIQVIKSAIPNAVTPASSLLWGASATTLSVSTNAAMSDIPQGQSYSFTSGSIETGSPTTTRRTGIDSTSITNTARATTSTVSSISSTSRNGAVRNSFNNFAGVGMLVAALL</sequence>
<evidence type="ECO:0000256" key="6">
    <source>
        <dbReference type="ARBA" id="ARBA00022670"/>
    </source>
</evidence>
<comment type="caution">
    <text evidence="17">The sequence shown here is derived from an EMBL/GenBank/DDBJ whole genome shotgun (WGS) entry which is preliminary data.</text>
</comment>
<dbReference type="InterPro" id="IPR001969">
    <property type="entry name" value="Aspartic_peptidase_AS"/>
</dbReference>
<evidence type="ECO:0000256" key="9">
    <source>
        <dbReference type="ARBA" id="ARBA00022801"/>
    </source>
</evidence>